<evidence type="ECO:0000313" key="1">
    <source>
        <dbReference type="EMBL" id="GBP04113.1"/>
    </source>
</evidence>
<protein>
    <submittedName>
        <fullName evidence="1">Uncharacterized protein</fullName>
    </submittedName>
</protein>
<comment type="caution">
    <text evidence="1">The sequence shown here is derived from an EMBL/GenBank/DDBJ whole genome shotgun (WGS) entry which is preliminary data.</text>
</comment>
<dbReference type="Proteomes" id="UP000299102">
    <property type="component" value="Unassembled WGS sequence"/>
</dbReference>
<keyword evidence="2" id="KW-1185">Reference proteome</keyword>
<organism evidence="1 2">
    <name type="scientific">Eumeta variegata</name>
    <name type="common">Bagworm moth</name>
    <name type="synonym">Eumeta japonica</name>
    <dbReference type="NCBI Taxonomy" id="151549"/>
    <lineage>
        <taxon>Eukaryota</taxon>
        <taxon>Metazoa</taxon>
        <taxon>Ecdysozoa</taxon>
        <taxon>Arthropoda</taxon>
        <taxon>Hexapoda</taxon>
        <taxon>Insecta</taxon>
        <taxon>Pterygota</taxon>
        <taxon>Neoptera</taxon>
        <taxon>Endopterygota</taxon>
        <taxon>Lepidoptera</taxon>
        <taxon>Glossata</taxon>
        <taxon>Ditrysia</taxon>
        <taxon>Tineoidea</taxon>
        <taxon>Psychidae</taxon>
        <taxon>Oiketicinae</taxon>
        <taxon>Eumeta</taxon>
    </lineage>
</organism>
<sequence>MQFRHLIILLKKHYTSWKWGAMKLFAYVILERQTGSPAVASSTSADVGRARRAYERSTTARYLQKVGCIRLFAYWGVIMGTRLYRTTASHQRYSHTTGEV</sequence>
<name>A0A4C1SPF4_EUMVA</name>
<gene>
    <name evidence="1" type="ORF">EVAR_74847_1</name>
</gene>
<accession>A0A4C1SPF4</accession>
<reference evidence="1 2" key="1">
    <citation type="journal article" date="2019" name="Commun. Biol.">
        <title>The bagworm genome reveals a unique fibroin gene that provides high tensile strength.</title>
        <authorList>
            <person name="Kono N."/>
            <person name="Nakamura H."/>
            <person name="Ohtoshi R."/>
            <person name="Tomita M."/>
            <person name="Numata K."/>
            <person name="Arakawa K."/>
        </authorList>
    </citation>
    <scope>NUCLEOTIDE SEQUENCE [LARGE SCALE GENOMIC DNA]</scope>
</reference>
<proteinExistence type="predicted"/>
<evidence type="ECO:0000313" key="2">
    <source>
        <dbReference type="Proteomes" id="UP000299102"/>
    </source>
</evidence>
<dbReference type="EMBL" id="BGZK01000012">
    <property type="protein sequence ID" value="GBP04113.1"/>
    <property type="molecule type" value="Genomic_DNA"/>
</dbReference>
<dbReference type="AlphaFoldDB" id="A0A4C1SPF4"/>